<comment type="caution">
    <text evidence="10">The sequence shown here is derived from an EMBL/GenBank/DDBJ whole genome shotgun (WGS) entry which is preliminary data.</text>
</comment>
<evidence type="ECO:0000256" key="1">
    <source>
        <dbReference type="ARBA" id="ARBA00004609"/>
    </source>
</evidence>
<dbReference type="EMBL" id="JAZGQO010000021">
    <property type="protein sequence ID" value="KAK6165891.1"/>
    <property type="molecule type" value="Genomic_DNA"/>
</dbReference>
<accession>A0AAN8G8R9</accession>
<dbReference type="AlphaFoldDB" id="A0AAN8G8R9"/>
<comment type="subcellular location">
    <subcellularLocation>
        <location evidence="1">Cell membrane</location>
        <topology evidence="1">Lipid-anchor</topology>
        <topology evidence="1">GPI-anchor</topology>
    </subcellularLocation>
</comment>
<evidence type="ECO:0000256" key="8">
    <source>
        <dbReference type="ARBA" id="ARBA00023288"/>
    </source>
</evidence>
<reference evidence="10 11" key="1">
    <citation type="submission" date="2024-01" db="EMBL/GenBank/DDBJ databases">
        <title>The genome of the rayed Mediterranean limpet Patella caerulea (Linnaeus, 1758).</title>
        <authorList>
            <person name="Anh-Thu Weber A."/>
            <person name="Halstead-Nussloch G."/>
        </authorList>
    </citation>
    <scope>NUCLEOTIDE SEQUENCE [LARGE SCALE GENOMIC DNA]</scope>
    <source>
        <strain evidence="10">AATW-2023a</strain>
        <tissue evidence="10">Whole specimen</tissue>
    </source>
</reference>
<dbReference type="PANTHER" id="PTHR31171:SF3">
    <property type="entry name" value="LY6_PLAUR DOMAIN-CONTAINING PROTEIN 6B"/>
    <property type="match status" value="1"/>
</dbReference>
<dbReference type="Pfam" id="PF16975">
    <property type="entry name" value="UPAR_LY6_2"/>
    <property type="match status" value="1"/>
</dbReference>
<dbReference type="InterPro" id="IPR045860">
    <property type="entry name" value="Snake_toxin-like_sf"/>
</dbReference>
<feature type="signal peptide" evidence="9">
    <location>
        <begin position="1"/>
        <end position="17"/>
    </location>
</feature>
<dbReference type="SUPFAM" id="SSF57302">
    <property type="entry name" value="Snake toxin-like"/>
    <property type="match status" value="1"/>
</dbReference>
<evidence type="ECO:0000256" key="9">
    <source>
        <dbReference type="SAM" id="SignalP"/>
    </source>
</evidence>
<evidence type="ECO:0000313" key="11">
    <source>
        <dbReference type="Proteomes" id="UP001347796"/>
    </source>
</evidence>
<dbReference type="InterPro" id="IPR039457">
    <property type="entry name" value="LYPD6-like"/>
</dbReference>
<dbReference type="Proteomes" id="UP001347796">
    <property type="component" value="Unassembled WGS sequence"/>
</dbReference>
<keyword evidence="8" id="KW-0449">Lipoprotein</keyword>
<gene>
    <name evidence="10" type="ORF">SNE40_022709</name>
</gene>
<proteinExistence type="predicted"/>
<keyword evidence="11" id="KW-1185">Reference proteome</keyword>
<keyword evidence="7" id="KW-0325">Glycoprotein</keyword>
<evidence type="ECO:0000256" key="3">
    <source>
        <dbReference type="ARBA" id="ARBA00022622"/>
    </source>
</evidence>
<dbReference type="GO" id="GO:0098552">
    <property type="term" value="C:side of membrane"/>
    <property type="evidence" value="ECO:0007669"/>
    <property type="project" value="UniProtKB-KW"/>
</dbReference>
<keyword evidence="6" id="KW-1015">Disulfide bond</keyword>
<keyword evidence="3" id="KW-0336">GPI-anchor</keyword>
<dbReference type="PANTHER" id="PTHR31171">
    <property type="entry name" value="LY6/PLAUR DOMAIN-CONTAINING PROTEIN 6"/>
    <property type="match status" value="1"/>
</dbReference>
<organism evidence="10 11">
    <name type="scientific">Patella caerulea</name>
    <name type="common">Rayed Mediterranean limpet</name>
    <dbReference type="NCBI Taxonomy" id="87958"/>
    <lineage>
        <taxon>Eukaryota</taxon>
        <taxon>Metazoa</taxon>
        <taxon>Spiralia</taxon>
        <taxon>Lophotrochozoa</taxon>
        <taxon>Mollusca</taxon>
        <taxon>Gastropoda</taxon>
        <taxon>Patellogastropoda</taxon>
        <taxon>Patelloidea</taxon>
        <taxon>Patellidae</taxon>
        <taxon>Patella</taxon>
    </lineage>
</organism>
<evidence type="ECO:0000256" key="5">
    <source>
        <dbReference type="ARBA" id="ARBA00023136"/>
    </source>
</evidence>
<name>A0AAN8G8R9_PATCE</name>
<evidence type="ECO:0000256" key="6">
    <source>
        <dbReference type="ARBA" id="ARBA00023157"/>
    </source>
</evidence>
<dbReference type="GO" id="GO:0030548">
    <property type="term" value="F:acetylcholine receptor regulator activity"/>
    <property type="evidence" value="ECO:0007669"/>
    <property type="project" value="InterPro"/>
</dbReference>
<keyword evidence="4 9" id="KW-0732">Signal</keyword>
<dbReference type="GO" id="GO:0005886">
    <property type="term" value="C:plasma membrane"/>
    <property type="evidence" value="ECO:0007669"/>
    <property type="project" value="UniProtKB-SubCell"/>
</dbReference>
<keyword evidence="2" id="KW-1003">Cell membrane</keyword>
<feature type="chain" id="PRO_5042883370" evidence="9">
    <location>
        <begin position="18"/>
        <end position="170"/>
    </location>
</feature>
<keyword evidence="5" id="KW-0472">Membrane</keyword>
<evidence type="ECO:0000256" key="2">
    <source>
        <dbReference type="ARBA" id="ARBA00022475"/>
    </source>
</evidence>
<protein>
    <submittedName>
        <fullName evidence="10">Uncharacterized protein</fullName>
    </submittedName>
</protein>
<evidence type="ECO:0000256" key="4">
    <source>
        <dbReference type="ARBA" id="ARBA00022729"/>
    </source>
</evidence>
<dbReference type="Gene3D" id="2.10.60.10">
    <property type="entry name" value="CD59"/>
    <property type="match status" value="1"/>
</dbReference>
<sequence>MRSIFILLAVLFTILIADRSVEVQANLNSPLKKSTPSPALTCWTCPEKSSNKECNKYAPDINCHDNLTVCTTVHKFHHGKGDSVSVIKKCSTTQQCNETTVGCQKTQNYSVCISCCNTDYCNEEVSYNNTMAYRLSSLVYSTATSIYNQPWNLYLTVLISLVLVFKIQTG</sequence>
<evidence type="ECO:0000256" key="7">
    <source>
        <dbReference type="ARBA" id="ARBA00023180"/>
    </source>
</evidence>
<evidence type="ECO:0000313" key="10">
    <source>
        <dbReference type="EMBL" id="KAK6165891.1"/>
    </source>
</evidence>